<keyword evidence="1" id="KW-0812">Transmembrane</keyword>
<name>A0A1E7REX4_9GAMM</name>
<dbReference type="Proteomes" id="UP000185895">
    <property type="component" value="Unassembled WGS sequence"/>
</dbReference>
<evidence type="ECO:0000256" key="1">
    <source>
        <dbReference type="SAM" id="Phobius"/>
    </source>
</evidence>
<feature type="transmembrane region" description="Helical" evidence="1">
    <location>
        <begin position="38"/>
        <end position="62"/>
    </location>
</feature>
<reference evidence="2 3" key="1">
    <citation type="submission" date="2016-09" db="EMBL/GenBank/DDBJ databases">
        <authorList>
            <person name="Capua I."/>
            <person name="De Benedictis P."/>
            <person name="Joannis T."/>
            <person name="Lombin L.H."/>
            <person name="Cattoli G."/>
        </authorList>
    </citation>
    <scope>NUCLEOTIDE SEQUENCE [LARGE SCALE GENOMIC DNA]</scope>
    <source>
        <strain evidence="2 3">ANC 4671</strain>
    </source>
</reference>
<keyword evidence="1" id="KW-1133">Transmembrane helix</keyword>
<dbReference type="EMBL" id="MKKK01000002">
    <property type="protein sequence ID" value="OEY97949.1"/>
    <property type="molecule type" value="Genomic_DNA"/>
</dbReference>
<feature type="transmembrane region" description="Helical" evidence="1">
    <location>
        <begin position="69"/>
        <end position="90"/>
    </location>
</feature>
<accession>A0A1E7REX4</accession>
<comment type="caution">
    <text evidence="2">The sequence shown here is derived from an EMBL/GenBank/DDBJ whole genome shotgun (WGS) entry which is preliminary data.</text>
</comment>
<dbReference type="AlphaFoldDB" id="A0A1E7REX4"/>
<protein>
    <recommendedName>
        <fullName evidence="4">DUF3649 domain-containing protein</fullName>
    </recommendedName>
</protein>
<evidence type="ECO:0008006" key="4">
    <source>
        <dbReference type="Google" id="ProtNLM"/>
    </source>
</evidence>
<keyword evidence="3" id="KW-1185">Reference proteome</keyword>
<dbReference type="STRING" id="1262585.BJI46_07410"/>
<proteinExistence type="predicted"/>
<evidence type="ECO:0000313" key="3">
    <source>
        <dbReference type="Proteomes" id="UP000185895"/>
    </source>
</evidence>
<keyword evidence="1" id="KW-0472">Membrane</keyword>
<evidence type="ECO:0000313" key="2">
    <source>
        <dbReference type="EMBL" id="OEY97949.1"/>
    </source>
</evidence>
<organism evidence="2 3">
    <name type="scientific">Acinetobacter qingfengensis</name>
    <dbReference type="NCBI Taxonomy" id="1262585"/>
    <lineage>
        <taxon>Bacteria</taxon>
        <taxon>Pseudomonadati</taxon>
        <taxon>Pseudomonadota</taxon>
        <taxon>Gammaproteobacteria</taxon>
        <taxon>Moraxellales</taxon>
        <taxon>Moraxellaceae</taxon>
        <taxon>Acinetobacter</taxon>
    </lineage>
</organism>
<gene>
    <name evidence="2" type="ORF">BJI46_07410</name>
</gene>
<sequence>MHKYRLMVLARCLIAIISGFLIANLSIALLAFSLPMAFARATFLGFLLSFVIWLVFVIYVFSAKSLLRIFIWSSLIMIMQFILITVFKSWSLS</sequence>
<feature type="transmembrane region" description="Helical" evidence="1">
    <location>
        <begin position="12"/>
        <end position="32"/>
    </location>
</feature>